<comment type="caution">
    <text evidence="1">The sequence shown here is derived from an EMBL/GenBank/DDBJ whole genome shotgun (WGS) entry which is preliminary data.</text>
</comment>
<dbReference type="EMBL" id="CM023491">
    <property type="protein sequence ID" value="KAH6940931.1"/>
    <property type="molecule type" value="Genomic_DNA"/>
</dbReference>
<dbReference type="Proteomes" id="UP000821845">
    <property type="component" value="Chromosome 11"/>
</dbReference>
<accession>A0ACB7T3V7</accession>
<evidence type="ECO:0000313" key="2">
    <source>
        <dbReference type="Proteomes" id="UP000821845"/>
    </source>
</evidence>
<sequence length="71" mass="7923">MDEEQVEQAHLSFYSGAQQGNRGLRQGTLRTAVGRGLRRRRRQDAQGSKWGLLKHLMADSATSHPAAARSY</sequence>
<reference evidence="1" key="1">
    <citation type="submission" date="2020-05" db="EMBL/GenBank/DDBJ databases">
        <title>Large-scale comparative analyses of tick genomes elucidate their genetic diversity and vector capacities.</title>
        <authorList>
            <person name="Jia N."/>
            <person name="Wang J."/>
            <person name="Shi W."/>
            <person name="Du L."/>
            <person name="Sun Y."/>
            <person name="Zhan W."/>
            <person name="Jiang J."/>
            <person name="Wang Q."/>
            <person name="Zhang B."/>
            <person name="Ji P."/>
            <person name="Sakyi L.B."/>
            <person name="Cui X."/>
            <person name="Yuan T."/>
            <person name="Jiang B."/>
            <person name="Yang W."/>
            <person name="Lam T.T.-Y."/>
            <person name="Chang Q."/>
            <person name="Ding S."/>
            <person name="Wang X."/>
            <person name="Zhu J."/>
            <person name="Ruan X."/>
            <person name="Zhao L."/>
            <person name="Wei J."/>
            <person name="Que T."/>
            <person name="Du C."/>
            <person name="Cheng J."/>
            <person name="Dai P."/>
            <person name="Han X."/>
            <person name="Huang E."/>
            <person name="Gao Y."/>
            <person name="Liu J."/>
            <person name="Shao H."/>
            <person name="Ye R."/>
            <person name="Li L."/>
            <person name="Wei W."/>
            <person name="Wang X."/>
            <person name="Wang C."/>
            <person name="Yang T."/>
            <person name="Huo Q."/>
            <person name="Li W."/>
            <person name="Guo W."/>
            <person name="Chen H."/>
            <person name="Zhou L."/>
            <person name="Ni X."/>
            <person name="Tian J."/>
            <person name="Zhou Y."/>
            <person name="Sheng Y."/>
            <person name="Liu T."/>
            <person name="Pan Y."/>
            <person name="Xia L."/>
            <person name="Li J."/>
            <person name="Zhao F."/>
            <person name="Cao W."/>
        </authorList>
    </citation>
    <scope>NUCLEOTIDE SEQUENCE</scope>
    <source>
        <tissue evidence="1">Larvae</tissue>
    </source>
</reference>
<proteinExistence type="predicted"/>
<evidence type="ECO:0000313" key="1">
    <source>
        <dbReference type="EMBL" id="KAH6940931.1"/>
    </source>
</evidence>
<organism evidence="1 2">
    <name type="scientific">Hyalomma asiaticum</name>
    <name type="common">Tick</name>
    <dbReference type="NCBI Taxonomy" id="266040"/>
    <lineage>
        <taxon>Eukaryota</taxon>
        <taxon>Metazoa</taxon>
        <taxon>Ecdysozoa</taxon>
        <taxon>Arthropoda</taxon>
        <taxon>Chelicerata</taxon>
        <taxon>Arachnida</taxon>
        <taxon>Acari</taxon>
        <taxon>Parasitiformes</taxon>
        <taxon>Ixodida</taxon>
        <taxon>Ixodoidea</taxon>
        <taxon>Ixodidae</taxon>
        <taxon>Hyalomminae</taxon>
        <taxon>Hyalomma</taxon>
    </lineage>
</organism>
<name>A0ACB7T3V7_HYAAI</name>
<keyword evidence="2" id="KW-1185">Reference proteome</keyword>
<gene>
    <name evidence="1" type="ORF">HPB50_010437</name>
</gene>
<protein>
    <submittedName>
        <fullName evidence="1">Uncharacterized protein</fullName>
    </submittedName>
</protein>